<name>A0ABN2ECS5_9ACTN</name>
<reference evidence="1 2" key="1">
    <citation type="journal article" date="2019" name="Int. J. Syst. Evol. Microbiol.">
        <title>The Global Catalogue of Microorganisms (GCM) 10K type strain sequencing project: providing services to taxonomists for standard genome sequencing and annotation.</title>
        <authorList>
            <consortium name="The Broad Institute Genomics Platform"/>
            <consortium name="The Broad Institute Genome Sequencing Center for Infectious Disease"/>
            <person name="Wu L."/>
            <person name="Ma J."/>
        </authorList>
    </citation>
    <scope>NUCLEOTIDE SEQUENCE [LARGE SCALE GENOMIC DNA]</scope>
    <source>
        <strain evidence="1 2">JCM 14969</strain>
    </source>
</reference>
<keyword evidence="2" id="KW-1185">Reference proteome</keyword>
<gene>
    <name evidence="1" type="ORF">GCM10009789_65810</name>
</gene>
<evidence type="ECO:0000313" key="2">
    <source>
        <dbReference type="Proteomes" id="UP001500393"/>
    </source>
</evidence>
<dbReference type="RefSeq" id="WP_344220638.1">
    <property type="nucleotide sequence ID" value="NZ_BAAAOS010000053.1"/>
</dbReference>
<dbReference type="EMBL" id="BAAAOS010000053">
    <property type="protein sequence ID" value="GAA1602675.1"/>
    <property type="molecule type" value="Genomic_DNA"/>
</dbReference>
<organism evidence="1 2">
    <name type="scientific">Kribbella sancticallisti</name>
    <dbReference type="NCBI Taxonomy" id="460087"/>
    <lineage>
        <taxon>Bacteria</taxon>
        <taxon>Bacillati</taxon>
        <taxon>Actinomycetota</taxon>
        <taxon>Actinomycetes</taxon>
        <taxon>Propionibacteriales</taxon>
        <taxon>Kribbellaceae</taxon>
        <taxon>Kribbella</taxon>
    </lineage>
</organism>
<comment type="caution">
    <text evidence="1">The sequence shown here is derived from an EMBL/GenBank/DDBJ whole genome shotgun (WGS) entry which is preliminary data.</text>
</comment>
<accession>A0ABN2ECS5</accession>
<evidence type="ECO:0000313" key="1">
    <source>
        <dbReference type="EMBL" id="GAA1602675.1"/>
    </source>
</evidence>
<sequence>MRLFERLPWCERIFIDGWDEGIRSAAMSVERLLDRHAGTAIPRAEVERLASRLRAELEEA</sequence>
<dbReference type="Proteomes" id="UP001500393">
    <property type="component" value="Unassembled WGS sequence"/>
</dbReference>
<protein>
    <submittedName>
        <fullName evidence="1">Uncharacterized protein</fullName>
    </submittedName>
</protein>
<proteinExistence type="predicted"/>